<dbReference type="SUPFAM" id="SSF52821">
    <property type="entry name" value="Rhodanese/Cell cycle control phosphatase"/>
    <property type="match status" value="2"/>
</dbReference>
<dbReference type="PANTHER" id="PTHR11364">
    <property type="entry name" value="THIOSULFATE SULFERTANSFERASE"/>
    <property type="match status" value="1"/>
</dbReference>
<evidence type="ECO:0000313" key="4">
    <source>
        <dbReference type="EMBL" id="GMT17700.1"/>
    </source>
</evidence>
<evidence type="ECO:0000259" key="3">
    <source>
        <dbReference type="PROSITE" id="PS50206"/>
    </source>
</evidence>
<dbReference type="Pfam" id="PF00581">
    <property type="entry name" value="Rhodanese"/>
    <property type="match status" value="2"/>
</dbReference>
<keyword evidence="2" id="KW-0677">Repeat</keyword>
<evidence type="ECO:0000313" key="5">
    <source>
        <dbReference type="Proteomes" id="UP001432322"/>
    </source>
</evidence>
<feature type="domain" description="Rhodanese" evidence="3">
    <location>
        <begin position="192"/>
        <end position="307"/>
    </location>
</feature>
<feature type="domain" description="Rhodanese" evidence="3">
    <location>
        <begin position="51"/>
        <end position="158"/>
    </location>
</feature>
<dbReference type="GO" id="GO:0004792">
    <property type="term" value="F:thiosulfate-cyanide sulfurtransferase activity"/>
    <property type="evidence" value="ECO:0007669"/>
    <property type="project" value="TreeGrafter"/>
</dbReference>
<dbReference type="Proteomes" id="UP001432322">
    <property type="component" value="Unassembled WGS sequence"/>
</dbReference>
<protein>
    <recommendedName>
        <fullName evidence="3">Rhodanese domain-containing protein</fullName>
    </recommendedName>
</protein>
<dbReference type="Gene3D" id="3.40.250.10">
    <property type="entry name" value="Rhodanese-like domain"/>
    <property type="match status" value="2"/>
</dbReference>
<dbReference type="InterPro" id="IPR001763">
    <property type="entry name" value="Rhodanese-like_dom"/>
</dbReference>
<organism evidence="4 5">
    <name type="scientific">Pristionchus fissidentatus</name>
    <dbReference type="NCBI Taxonomy" id="1538716"/>
    <lineage>
        <taxon>Eukaryota</taxon>
        <taxon>Metazoa</taxon>
        <taxon>Ecdysozoa</taxon>
        <taxon>Nematoda</taxon>
        <taxon>Chromadorea</taxon>
        <taxon>Rhabditida</taxon>
        <taxon>Rhabditina</taxon>
        <taxon>Diplogasteromorpha</taxon>
        <taxon>Diplogasteroidea</taxon>
        <taxon>Neodiplogasteridae</taxon>
        <taxon>Pristionchus</taxon>
    </lineage>
</organism>
<dbReference type="CDD" id="cd01448">
    <property type="entry name" value="TST_Repeat_1"/>
    <property type="match status" value="1"/>
</dbReference>
<dbReference type="SMART" id="SM00450">
    <property type="entry name" value="RHOD"/>
    <property type="match status" value="2"/>
</dbReference>
<comment type="caution">
    <text evidence="4">The sequence shown here is derived from an EMBL/GenBank/DDBJ whole genome shotgun (WGS) entry which is preliminary data.</text>
</comment>
<keyword evidence="1" id="KW-0808">Transferase</keyword>
<name>A0AAV5VIE4_9BILA</name>
<dbReference type="InterPro" id="IPR036873">
    <property type="entry name" value="Rhodanese-like_dom_sf"/>
</dbReference>
<keyword evidence="5" id="KW-1185">Reference proteome</keyword>
<dbReference type="PANTHER" id="PTHR11364:SF7">
    <property type="entry name" value="THIOSULFATE SULFURTRANSFERASE MPST-1-RELATED"/>
    <property type="match status" value="1"/>
</dbReference>
<proteinExistence type="predicted"/>
<accession>A0AAV5VIE4</accession>
<dbReference type="PROSITE" id="PS50206">
    <property type="entry name" value="RHODANESE_3"/>
    <property type="match status" value="2"/>
</dbReference>
<evidence type="ECO:0000256" key="2">
    <source>
        <dbReference type="ARBA" id="ARBA00022737"/>
    </source>
</evidence>
<evidence type="ECO:0000256" key="1">
    <source>
        <dbReference type="ARBA" id="ARBA00022679"/>
    </source>
</evidence>
<feature type="non-terminal residue" evidence="4">
    <location>
        <position position="1"/>
    </location>
</feature>
<reference evidence="4" key="1">
    <citation type="submission" date="2023-10" db="EMBL/GenBank/DDBJ databases">
        <title>Genome assembly of Pristionchus species.</title>
        <authorList>
            <person name="Yoshida K."/>
            <person name="Sommer R.J."/>
        </authorList>
    </citation>
    <scope>NUCLEOTIDE SEQUENCE</scope>
    <source>
        <strain evidence="4">RS5133</strain>
    </source>
</reference>
<dbReference type="AlphaFoldDB" id="A0AAV5VIE4"/>
<gene>
    <name evidence="4" type="ORF">PFISCL1PPCAC_8997</name>
</gene>
<dbReference type="EMBL" id="BTSY01000003">
    <property type="protein sequence ID" value="GMT17700.1"/>
    <property type="molecule type" value="Genomic_DNA"/>
</dbReference>
<sequence>AAAMLRSPTIRVPQLKKLLTEKSPLRLLDVAYTLKEPANHYEFAETNYGKFEKLMKEKAHPDYVKEHIPGATHFNLDIASYPGKYERASLYPPDLFQEYIQRLGINKGDTVVVYGRGHSAGMLFAARAWWLLKMYGMHTSVLEGGLEKWKEAGGAVTDTVDKRELGNWTASAPREDLIVLYDDLMREGTFEKLDQVNMLDCRPSEEFYGTKPLAFPPNGAPGARIAGSKCVPLSAILSTDGELKTTGEIREVLKLARHDPSVPTYTICNGGTQAALLGLALDKAGVKWSLFNGSLREVSKRNPSLINTKG</sequence>
<dbReference type="GO" id="GO:0005739">
    <property type="term" value="C:mitochondrion"/>
    <property type="evidence" value="ECO:0007669"/>
    <property type="project" value="TreeGrafter"/>
</dbReference>
<dbReference type="InterPro" id="IPR045078">
    <property type="entry name" value="TST/MPST-like"/>
</dbReference>